<evidence type="ECO:0000256" key="4">
    <source>
        <dbReference type="SAM" id="MobiDB-lite"/>
    </source>
</evidence>
<dbReference type="SUPFAM" id="SSF46785">
    <property type="entry name" value="Winged helix' DNA-binding domain"/>
    <property type="match status" value="1"/>
</dbReference>
<feature type="compositionally biased region" description="Polar residues" evidence="4">
    <location>
        <begin position="1"/>
        <end position="21"/>
    </location>
</feature>
<proteinExistence type="predicted"/>
<keyword evidence="2" id="KW-0238">DNA-binding</keyword>
<keyword evidence="1" id="KW-0805">Transcription regulation</keyword>
<reference evidence="6 7" key="1">
    <citation type="submission" date="2018-12" db="EMBL/GenBank/DDBJ databases">
        <title>Amycolatopsis eburnea sp. nov. actinomycete associate with arbuscular mycorrhiza fungal spore.</title>
        <authorList>
            <person name="Lumyong S."/>
            <person name="Chaiya L."/>
        </authorList>
    </citation>
    <scope>NUCLEOTIDE SEQUENCE [LARGE SCALE GENOMIC DNA]</scope>
    <source>
        <strain evidence="6 7">GLM-1</strain>
    </source>
</reference>
<dbReference type="Gene3D" id="1.10.10.10">
    <property type="entry name" value="Winged helix-like DNA-binding domain superfamily/Winged helix DNA-binding domain"/>
    <property type="match status" value="1"/>
</dbReference>
<dbReference type="InterPro" id="IPR002577">
    <property type="entry name" value="HTH_HxlR"/>
</dbReference>
<dbReference type="PANTHER" id="PTHR33204">
    <property type="entry name" value="TRANSCRIPTIONAL REGULATOR, MARR FAMILY"/>
    <property type="match status" value="1"/>
</dbReference>
<comment type="caution">
    <text evidence="6">The sequence shown here is derived from an EMBL/GenBank/DDBJ whole genome shotgun (WGS) entry which is preliminary data.</text>
</comment>
<evidence type="ECO:0000259" key="5">
    <source>
        <dbReference type="PROSITE" id="PS51118"/>
    </source>
</evidence>
<dbReference type="PROSITE" id="PS51118">
    <property type="entry name" value="HTH_HXLR"/>
    <property type="match status" value="1"/>
</dbReference>
<evidence type="ECO:0000256" key="1">
    <source>
        <dbReference type="ARBA" id="ARBA00023015"/>
    </source>
</evidence>
<dbReference type="InterPro" id="IPR036388">
    <property type="entry name" value="WH-like_DNA-bd_sf"/>
</dbReference>
<evidence type="ECO:0000313" key="7">
    <source>
        <dbReference type="Proteomes" id="UP000267081"/>
    </source>
</evidence>
<dbReference type="GO" id="GO:0003677">
    <property type="term" value="F:DNA binding"/>
    <property type="evidence" value="ECO:0007669"/>
    <property type="project" value="UniProtKB-KW"/>
</dbReference>
<evidence type="ECO:0000256" key="3">
    <source>
        <dbReference type="ARBA" id="ARBA00023163"/>
    </source>
</evidence>
<dbReference type="InterPro" id="IPR036390">
    <property type="entry name" value="WH_DNA-bd_sf"/>
</dbReference>
<keyword evidence="3" id="KW-0804">Transcription</keyword>
<dbReference type="EMBL" id="RSEC01000058">
    <property type="protein sequence ID" value="RSD13628.1"/>
    <property type="molecule type" value="Genomic_DNA"/>
</dbReference>
<evidence type="ECO:0000313" key="6">
    <source>
        <dbReference type="EMBL" id="RSD13628.1"/>
    </source>
</evidence>
<protein>
    <submittedName>
        <fullName evidence="6">Transcriptional regulator</fullName>
    </submittedName>
</protein>
<organism evidence="6 7">
    <name type="scientific">Amycolatopsis eburnea</name>
    <dbReference type="NCBI Taxonomy" id="2267691"/>
    <lineage>
        <taxon>Bacteria</taxon>
        <taxon>Bacillati</taxon>
        <taxon>Actinomycetota</taxon>
        <taxon>Actinomycetes</taxon>
        <taxon>Pseudonocardiales</taxon>
        <taxon>Pseudonocardiaceae</taxon>
        <taxon>Amycolatopsis</taxon>
    </lineage>
</organism>
<evidence type="ECO:0000256" key="2">
    <source>
        <dbReference type="ARBA" id="ARBA00023125"/>
    </source>
</evidence>
<name>A0A3R9DWK5_9PSEU</name>
<feature type="domain" description="HTH hxlR-type" evidence="5">
    <location>
        <begin position="90"/>
        <end position="205"/>
    </location>
</feature>
<dbReference type="AlphaFoldDB" id="A0A3R9DWK5"/>
<feature type="region of interest" description="Disordered" evidence="4">
    <location>
        <begin position="1"/>
        <end position="29"/>
    </location>
</feature>
<sequence length="212" mass="23689">MTGQPSRQTRPATVPFDSSSVPRRRSPGDFRFSGLTSAECKVSRRVSLDSVDGSSLVRTKVSCRRDVKGSTGASRAALRDRSAGVDDWDVPYRQSVYEVLALLRGDWTVAVLATLALGELEFTKLRNEVNEAEERSGWTAHSKPLTARTLTDTLRRLEQDGLVERRAEGSAFSNVWYKLSPDGRALLRALRPLATWSQQRRDQTRADSRGHR</sequence>
<dbReference type="Pfam" id="PF01638">
    <property type="entry name" value="HxlR"/>
    <property type="match status" value="1"/>
</dbReference>
<keyword evidence="7" id="KW-1185">Reference proteome</keyword>
<accession>A0A3R9DWK5</accession>
<gene>
    <name evidence="6" type="ORF">EIY87_28435</name>
</gene>
<dbReference type="Proteomes" id="UP000267081">
    <property type="component" value="Unassembled WGS sequence"/>
</dbReference>